<organism evidence="2 3">
    <name type="scientific">Eumeta variegata</name>
    <name type="common">Bagworm moth</name>
    <name type="synonym">Eumeta japonica</name>
    <dbReference type="NCBI Taxonomy" id="151549"/>
    <lineage>
        <taxon>Eukaryota</taxon>
        <taxon>Metazoa</taxon>
        <taxon>Ecdysozoa</taxon>
        <taxon>Arthropoda</taxon>
        <taxon>Hexapoda</taxon>
        <taxon>Insecta</taxon>
        <taxon>Pterygota</taxon>
        <taxon>Neoptera</taxon>
        <taxon>Endopterygota</taxon>
        <taxon>Lepidoptera</taxon>
        <taxon>Glossata</taxon>
        <taxon>Ditrysia</taxon>
        <taxon>Tineoidea</taxon>
        <taxon>Psychidae</taxon>
        <taxon>Oiketicinae</taxon>
        <taxon>Eumeta</taxon>
    </lineage>
</organism>
<dbReference type="Pfam" id="PF05380">
    <property type="entry name" value="Peptidase_A17"/>
    <property type="match status" value="1"/>
</dbReference>
<dbReference type="InterPro" id="IPR008042">
    <property type="entry name" value="Retrotrans_Pao"/>
</dbReference>
<gene>
    <name evidence="2" type="ORF">EVAR_11516_1</name>
</gene>
<feature type="region of interest" description="Disordered" evidence="1">
    <location>
        <begin position="1"/>
        <end position="23"/>
    </location>
</feature>
<reference evidence="2 3" key="1">
    <citation type="journal article" date="2019" name="Commun. Biol.">
        <title>The bagworm genome reveals a unique fibroin gene that provides high tensile strength.</title>
        <authorList>
            <person name="Kono N."/>
            <person name="Nakamura H."/>
            <person name="Ohtoshi R."/>
            <person name="Tomita M."/>
            <person name="Numata K."/>
            <person name="Arakawa K."/>
        </authorList>
    </citation>
    <scope>NUCLEOTIDE SEQUENCE [LARGE SCALE GENOMIC DNA]</scope>
</reference>
<comment type="caution">
    <text evidence="2">The sequence shown here is derived from an EMBL/GenBank/DDBJ whole genome shotgun (WGS) entry which is preliminary data.</text>
</comment>
<evidence type="ECO:0000256" key="1">
    <source>
        <dbReference type="SAM" id="MobiDB-lite"/>
    </source>
</evidence>
<dbReference type="EMBL" id="BGZK01000105">
    <property type="protein sequence ID" value="GBP19194.1"/>
    <property type="molecule type" value="Genomic_DNA"/>
</dbReference>
<evidence type="ECO:0000313" key="3">
    <source>
        <dbReference type="Proteomes" id="UP000299102"/>
    </source>
</evidence>
<dbReference type="AlphaFoldDB" id="A0A4C1TZF4"/>
<feature type="compositionally biased region" description="Basic residues" evidence="1">
    <location>
        <begin position="1"/>
        <end position="10"/>
    </location>
</feature>
<protein>
    <submittedName>
        <fullName evidence="2">Uncharacterized protein</fullName>
    </submittedName>
</protein>
<sequence>MSSTYPRRKQSAFQSGKSDRKQTKFENSALPLFHSENIERGRAACVETYSVAAYWRFEHEAYIVEVSLIAVRTKVAPLKPFSVPRLELPAAVASLGRKRLIDRCQQMALAIYDEQRSQRCYTRISVAKYKRERSLVPRAEVPLLTGRDMASRDAACAAS</sequence>
<accession>A0A4C1TZF4</accession>
<evidence type="ECO:0000313" key="2">
    <source>
        <dbReference type="EMBL" id="GBP19194.1"/>
    </source>
</evidence>
<proteinExistence type="predicted"/>
<keyword evidence="3" id="KW-1185">Reference proteome</keyword>
<name>A0A4C1TZF4_EUMVA</name>
<dbReference type="Proteomes" id="UP000299102">
    <property type="component" value="Unassembled WGS sequence"/>
</dbReference>